<feature type="transmembrane region" description="Helical" evidence="6">
    <location>
        <begin position="29"/>
        <end position="46"/>
    </location>
</feature>
<evidence type="ECO:0000256" key="5">
    <source>
        <dbReference type="ARBA" id="ARBA00023136"/>
    </source>
</evidence>
<dbReference type="InterPro" id="IPR044890">
    <property type="entry name" value="TMEM14_sf"/>
</dbReference>
<feature type="transmembrane region" description="Helical" evidence="6">
    <location>
        <begin position="81"/>
        <end position="100"/>
    </location>
</feature>
<gene>
    <name evidence="7" type="ORF">VTK73DRAFT_1730</name>
</gene>
<evidence type="ECO:0000256" key="1">
    <source>
        <dbReference type="ARBA" id="ARBA00004370"/>
    </source>
</evidence>
<name>A0ABR3VT86_9PEZI</name>
<organism evidence="7 8">
    <name type="scientific">Phialemonium thermophilum</name>
    <dbReference type="NCBI Taxonomy" id="223376"/>
    <lineage>
        <taxon>Eukaryota</taxon>
        <taxon>Fungi</taxon>
        <taxon>Dikarya</taxon>
        <taxon>Ascomycota</taxon>
        <taxon>Pezizomycotina</taxon>
        <taxon>Sordariomycetes</taxon>
        <taxon>Sordariomycetidae</taxon>
        <taxon>Cephalothecales</taxon>
        <taxon>Cephalothecaceae</taxon>
        <taxon>Phialemonium</taxon>
    </lineage>
</organism>
<keyword evidence="5 6" id="KW-0472">Membrane</keyword>
<evidence type="ECO:0000313" key="7">
    <source>
        <dbReference type="EMBL" id="KAL1844822.1"/>
    </source>
</evidence>
<evidence type="ECO:0000256" key="3">
    <source>
        <dbReference type="ARBA" id="ARBA00022692"/>
    </source>
</evidence>
<evidence type="ECO:0000256" key="4">
    <source>
        <dbReference type="ARBA" id="ARBA00022989"/>
    </source>
</evidence>
<dbReference type="Gene3D" id="1.10.10.1740">
    <property type="entry name" value="Transmembrane protein 14-like"/>
    <property type="match status" value="1"/>
</dbReference>
<dbReference type="PANTHER" id="PTHR12668:SF15">
    <property type="entry name" value="UPF0136 DOMAIN PROTEIN (AFU_ORTHOLOGUE AFUA_1G03720)"/>
    <property type="match status" value="1"/>
</dbReference>
<evidence type="ECO:0000313" key="8">
    <source>
        <dbReference type="Proteomes" id="UP001586593"/>
    </source>
</evidence>
<comment type="caution">
    <text evidence="7">The sequence shown here is derived from an EMBL/GenBank/DDBJ whole genome shotgun (WGS) entry which is preliminary data.</text>
</comment>
<evidence type="ECO:0008006" key="9">
    <source>
        <dbReference type="Google" id="ProtNLM"/>
    </source>
</evidence>
<comment type="subcellular location">
    <subcellularLocation>
        <location evidence="1">Membrane</location>
    </subcellularLocation>
</comment>
<keyword evidence="3 6" id="KW-0812">Transmembrane</keyword>
<comment type="similarity">
    <text evidence="2">Belongs to the TMEM14 family.</text>
</comment>
<sequence length="104" mass="10742">MGLETQSYILAALTASGGIIGFARTGSIPSVVAGCSVGILYAIGGYRIQNNLPYGQETSLLASVVLGGASIPRAIRLRKPVPVLLSVLAVYGILTFGSAVRRHL</sequence>
<evidence type="ECO:0000256" key="6">
    <source>
        <dbReference type="SAM" id="Phobius"/>
    </source>
</evidence>
<dbReference type="Proteomes" id="UP001586593">
    <property type="component" value="Unassembled WGS sequence"/>
</dbReference>
<protein>
    <recommendedName>
        <fullName evidence="9">Transmembrane protein 14C</fullName>
    </recommendedName>
</protein>
<evidence type="ECO:0000256" key="2">
    <source>
        <dbReference type="ARBA" id="ARBA00007590"/>
    </source>
</evidence>
<dbReference type="PANTHER" id="PTHR12668">
    <property type="entry name" value="TRANSMEMBRANE PROTEIN 14, 15"/>
    <property type="match status" value="1"/>
</dbReference>
<keyword evidence="4 6" id="KW-1133">Transmembrane helix</keyword>
<proteinExistence type="inferred from homology"/>
<keyword evidence="8" id="KW-1185">Reference proteome</keyword>
<accession>A0ABR3VT86</accession>
<reference evidence="7 8" key="1">
    <citation type="journal article" date="2024" name="Commun. Biol.">
        <title>Comparative genomic analysis of thermophilic fungi reveals convergent evolutionary adaptations and gene losses.</title>
        <authorList>
            <person name="Steindorff A.S."/>
            <person name="Aguilar-Pontes M.V."/>
            <person name="Robinson A.J."/>
            <person name="Andreopoulos B."/>
            <person name="LaButti K."/>
            <person name="Kuo A."/>
            <person name="Mondo S."/>
            <person name="Riley R."/>
            <person name="Otillar R."/>
            <person name="Haridas S."/>
            <person name="Lipzen A."/>
            <person name="Grimwood J."/>
            <person name="Schmutz J."/>
            <person name="Clum A."/>
            <person name="Reid I.D."/>
            <person name="Moisan M.C."/>
            <person name="Butler G."/>
            <person name="Nguyen T.T.M."/>
            <person name="Dewar K."/>
            <person name="Conant G."/>
            <person name="Drula E."/>
            <person name="Henrissat B."/>
            <person name="Hansel C."/>
            <person name="Singer S."/>
            <person name="Hutchinson M.I."/>
            <person name="de Vries R.P."/>
            <person name="Natvig D.O."/>
            <person name="Powell A.J."/>
            <person name="Tsang A."/>
            <person name="Grigoriev I.V."/>
        </authorList>
    </citation>
    <scope>NUCLEOTIDE SEQUENCE [LARGE SCALE GENOMIC DNA]</scope>
    <source>
        <strain evidence="7 8">ATCC 24622</strain>
    </source>
</reference>
<dbReference type="EMBL" id="JAZHXJ010001441">
    <property type="protein sequence ID" value="KAL1844822.1"/>
    <property type="molecule type" value="Genomic_DNA"/>
</dbReference>
<dbReference type="InterPro" id="IPR005349">
    <property type="entry name" value="TMEM14"/>
</dbReference>
<dbReference type="Pfam" id="PF03647">
    <property type="entry name" value="Tmemb_14"/>
    <property type="match status" value="1"/>
</dbReference>